<reference evidence="1" key="2">
    <citation type="submission" date="2017-10" db="EMBL/GenBank/DDBJ databases">
        <title>Ladona fulva Genome sequencing and assembly.</title>
        <authorList>
            <person name="Murali S."/>
            <person name="Richards S."/>
            <person name="Bandaranaike D."/>
            <person name="Bellair M."/>
            <person name="Blankenburg K."/>
            <person name="Chao H."/>
            <person name="Dinh H."/>
            <person name="Doddapaneni H."/>
            <person name="Dugan-Rocha S."/>
            <person name="Elkadiri S."/>
            <person name="Gnanaolivu R."/>
            <person name="Hernandez B."/>
            <person name="Skinner E."/>
            <person name="Javaid M."/>
            <person name="Lee S."/>
            <person name="Li M."/>
            <person name="Ming W."/>
            <person name="Munidasa M."/>
            <person name="Muniz J."/>
            <person name="Nguyen L."/>
            <person name="Hughes D."/>
            <person name="Osuji N."/>
            <person name="Pu L.-L."/>
            <person name="Puazo M."/>
            <person name="Qu C."/>
            <person name="Quiroz J."/>
            <person name="Raj R."/>
            <person name="Weissenberger G."/>
            <person name="Xin Y."/>
            <person name="Zou X."/>
            <person name="Han Y."/>
            <person name="Worley K."/>
            <person name="Muzny D."/>
            <person name="Gibbs R."/>
        </authorList>
    </citation>
    <scope>NUCLEOTIDE SEQUENCE</scope>
    <source>
        <strain evidence="1">Sampled in the wild</strain>
    </source>
</reference>
<reference evidence="1" key="1">
    <citation type="submission" date="2013-04" db="EMBL/GenBank/DDBJ databases">
        <authorList>
            <person name="Qu J."/>
            <person name="Murali S.C."/>
            <person name="Bandaranaike D."/>
            <person name="Bellair M."/>
            <person name="Blankenburg K."/>
            <person name="Chao H."/>
            <person name="Dinh H."/>
            <person name="Doddapaneni H."/>
            <person name="Downs B."/>
            <person name="Dugan-Rocha S."/>
            <person name="Elkadiri S."/>
            <person name="Gnanaolivu R.D."/>
            <person name="Hernandez B."/>
            <person name="Javaid M."/>
            <person name="Jayaseelan J.C."/>
            <person name="Lee S."/>
            <person name="Li M."/>
            <person name="Ming W."/>
            <person name="Munidasa M."/>
            <person name="Muniz J."/>
            <person name="Nguyen L."/>
            <person name="Ongeri F."/>
            <person name="Osuji N."/>
            <person name="Pu L.-L."/>
            <person name="Puazo M."/>
            <person name="Qu C."/>
            <person name="Quiroz J."/>
            <person name="Raj R."/>
            <person name="Weissenberger G."/>
            <person name="Xin Y."/>
            <person name="Zou X."/>
            <person name="Han Y."/>
            <person name="Richards S."/>
            <person name="Worley K."/>
            <person name="Muzny D."/>
            <person name="Gibbs R."/>
        </authorList>
    </citation>
    <scope>NUCLEOTIDE SEQUENCE</scope>
    <source>
        <strain evidence="1">Sampled in the wild</strain>
    </source>
</reference>
<dbReference type="EMBL" id="KZ308731">
    <property type="protein sequence ID" value="KAG8233580.1"/>
    <property type="molecule type" value="Genomic_DNA"/>
</dbReference>
<organism evidence="1 2">
    <name type="scientific">Ladona fulva</name>
    <name type="common">Scarce chaser dragonfly</name>
    <name type="synonym">Libellula fulva</name>
    <dbReference type="NCBI Taxonomy" id="123851"/>
    <lineage>
        <taxon>Eukaryota</taxon>
        <taxon>Metazoa</taxon>
        <taxon>Ecdysozoa</taxon>
        <taxon>Arthropoda</taxon>
        <taxon>Hexapoda</taxon>
        <taxon>Insecta</taxon>
        <taxon>Pterygota</taxon>
        <taxon>Palaeoptera</taxon>
        <taxon>Odonata</taxon>
        <taxon>Epiprocta</taxon>
        <taxon>Anisoptera</taxon>
        <taxon>Libelluloidea</taxon>
        <taxon>Libellulidae</taxon>
        <taxon>Ladona</taxon>
    </lineage>
</organism>
<dbReference type="OrthoDB" id="7437908at2759"/>
<dbReference type="PANTHER" id="PTHR19446">
    <property type="entry name" value="REVERSE TRANSCRIPTASES"/>
    <property type="match status" value="1"/>
</dbReference>
<comment type="caution">
    <text evidence="1">The sequence shown here is derived from an EMBL/GenBank/DDBJ whole genome shotgun (WGS) entry which is preliminary data.</text>
</comment>
<evidence type="ECO:0008006" key="3">
    <source>
        <dbReference type="Google" id="ProtNLM"/>
    </source>
</evidence>
<keyword evidence="2" id="KW-1185">Reference proteome</keyword>
<proteinExistence type="predicted"/>
<evidence type="ECO:0000313" key="1">
    <source>
        <dbReference type="EMBL" id="KAG8233580.1"/>
    </source>
</evidence>
<dbReference type="AlphaFoldDB" id="A0A8K0KH34"/>
<protein>
    <recommendedName>
        <fullName evidence="3">Reverse transcriptase</fullName>
    </recommendedName>
</protein>
<accession>A0A8K0KH34</accession>
<gene>
    <name evidence="1" type="ORF">J437_LFUL000991</name>
</gene>
<name>A0A8K0KH34_LADFU</name>
<dbReference type="Proteomes" id="UP000792457">
    <property type="component" value="Unassembled WGS sequence"/>
</dbReference>
<evidence type="ECO:0000313" key="2">
    <source>
        <dbReference type="Proteomes" id="UP000792457"/>
    </source>
</evidence>
<sequence>MEKNNRLVKTRDLYKKLGEIIGKFNIRMGMVKDKNGRELINEEKIKERWREYVEDLYKKEPNGNEKFLPEVTELEPDILEREIEMALEDIASNKASGYDGIPFELTKKVNGKTVKVLHSICQQIWKSQSLPKDWKKSVYFLIPKKGNAKYCTNYRTITLIPNASKDYSKAFDCVDHDTLWSTLEELGTKTLYRIRNLYVN</sequence>